<dbReference type="InterPro" id="IPR043168">
    <property type="entry name" value="DegV_C"/>
</dbReference>
<gene>
    <name evidence="2" type="ORF">G4Z02_01505</name>
</gene>
<dbReference type="Pfam" id="PF02645">
    <property type="entry name" value="DegV"/>
    <property type="match status" value="1"/>
</dbReference>
<dbReference type="KEGG" id="xcl:G4Z02_01505"/>
<dbReference type="Gene3D" id="3.30.1180.10">
    <property type="match status" value="1"/>
</dbReference>
<dbReference type="EMBL" id="CP048914">
    <property type="protein sequence ID" value="QMS84474.1"/>
    <property type="molecule type" value="Genomic_DNA"/>
</dbReference>
<evidence type="ECO:0000256" key="1">
    <source>
        <dbReference type="ARBA" id="ARBA00023121"/>
    </source>
</evidence>
<evidence type="ECO:0000313" key="2">
    <source>
        <dbReference type="EMBL" id="QMS84474.1"/>
    </source>
</evidence>
<proteinExistence type="predicted"/>
<keyword evidence="3" id="KW-1185">Reference proteome</keyword>
<keyword evidence="1" id="KW-0446">Lipid-binding</keyword>
<protein>
    <submittedName>
        <fullName evidence="2">DegV family protein</fullName>
    </submittedName>
</protein>
<name>A0A7L7KRA3_9MOLU</name>
<dbReference type="Gene3D" id="3.40.50.10170">
    <property type="match status" value="1"/>
</dbReference>
<accession>A0A7L7KRA3</accession>
<dbReference type="PROSITE" id="PS51482">
    <property type="entry name" value="DEGV"/>
    <property type="match status" value="1"/>
</dbReference>
<sequence length="288" mass="32407">MNKRAVIATSTGCLDYLNLDEPNLRILRMKIIMNDQTYDDFVEMNADEFYTHLKTDTSLVPTSSMPSPGELLELLDDLEQEGYDEVFIITISSELSGTYGVCTMAVKNYEGKLTTHVIDSRNAAISEGWLSLEALRLIKEDVPSSDIIAYLEQMRTNRKQYFMVDNLRLFVANGRLSGASGFIGSMLKIKPILEVNDDGKIVPFLKVRTQKKALQEMVNLVIEDLKQIDDFVVTYDTSDNKEGIAYVKEQMEQAFPGYTYYEAPITPVIGCHTGIGTVGIAYFNLTKK</sequence>
<dbReference type="Proteomes" id="UP000514720">
    <property type="component" value="Chromosome"/>
</dbReference>
<dbReference type="GO" id="GO:0008289">
    <property type="term" value="F:lipid binding"/>
    <property type="evidence" value="ECO:0007669"/>
    <property type="project" value="UniProtKB-KW"/>
</dbReference>
<dbReference type="AlphaFoldDB" id="A0A7L7KRA3"/>
<dbReference type="InterPro" id="IPR050270">
    <property type="entry name" value="DegV_domain_contain"/>
</dbReference>
<organism evidence="2 3">
    <name type="scientific">Candidatus Xianfuyuplasma coldseepsis</name>
    <dbReference type="NCBI Taxonomy" id="2782163"/>
    <lineage>
        <taxon>Bacteria</taxon>
        <taxon>Bacillati</taxon>
        <taxon>Mycoplasmatota</taxon>
        <taxon>Mollicutes</taxon>
        <taxon>Candidatus Izemoplasmatales</taxon>
        <taxon>Candidatus Izemoplasmataceae</taxon>
        <taxon>Candidatus Xianfuyuplasma</taxon>
    </lineage>
</organism>
<evidence type="ECO:0000313" key="3">
    <source>
        <dbReference type="Proteomes" id="UP000514720"/>
    </source>
</evidence>
<dbReference type="NCBIfam" id="TIGR00762">
    <property type="entry name" value="DegV"/>
    <property type="match status" value="1"/>
</dbReference>
<dbReference type="PANTHER" id="PTHR33434">
    <property type="entry name" value="DEGV DOMAIN-CONTAINING PROTEIN DR_1986-RELATED"/>
    <property type="match status" value="1"/>
</dbReference>
<dbReference type="PANTHER" id="PTHR33434:SF2">
    <property type="entry name" value="FATTY ACID-BINDING PROTEIN TM_1468"/>
    <property type="match status" value="1"/>
</dbReference>
<dbReference type="SUPFAM" id="SSF82549">
    <property type="entry name" value="DAK1/DegV-like"/>
    <property type="match status" value="1"/>
</dbReference>
<dbReference type="InterPro" id="IPR003797">
    <property type="entry name" value="DegV"/>
</dbReference>
<reference evidence="2 3" key="1">
    <citation type="submission" date="2020-02" db="EMBL/GenBank/DDBJ databases">
        <authorList>
            <person name="Zheng R.K."/>
            <person name="Sun C.M."/>
        </authorList>
    </citation>
    <scope>NUCLEOTIDE SEQUENCE [LARGE SCALE GENOMIC DNA]</scope>
    <source>
        <strain evidence="3">zrk13</strain>
    </source>
</reference>
<dbReference type="RefSeq" id="WP_258878087.1">
    <property type="nucleotide sequence ID" value="NZ_CP048914.1"/>
</dbReference>